<name>A0ABP9IZF4_9ACTN</name>
<dbReference type="PANTHER" id="PTHR43580:SF2">
    <property type="entry name" value="CYTOKINE-LIKE NUCLEAR FACTOR N-PAC"/>
    <property type="match status" value="1"/>
</dbReference>
<dbReference type="PIRSF" id="PIRSF000103">
    <property type="entry name" value="HIBADH"/>
    <property type="match status" value="1"/>
</dbReference>
<dbReference type="PANTHER" id="PTHR43580">
    <property type="entry name" value="OXIDOREDUCTASE GLYR1-RELATED"/>
    <property type="match status" value="1"/>
</dbReference>
<evidence type="ECO:0000256" key="3">
    <source>
        <dbReference type="ARBA" id="ARBA00023027"/>
    </source>
</evidence>
<dbReference type="Pfam" id="PF03446">
    <property type="entry name" value="NAD_binding_2"/>
    <property type="match status" value="1"/>
</dbReference>
<dbReference type="InterPro" id="IPR051265">
    <property type="entry name" value="HIBADH-related_NP60_sf"/>
</dbReference>
<dbReference type="SUPFAM" id="SSF51735">
    <property type="entry name" value="NAD(P)-binding Rossmann-fold domains"/>
    <property type="match status" value="1"/>
</dbReference>
<proteinExistence type="inferred from homology"/>
<dbReference type="Pfam" id="PF14833">
    <property type="entry name" value="NAD_binding_11"/>
    <property type="match status" value="1"/>
</dbReference>
<feature type="domain" description="6-phosphogluconate dehydrogenase NADP-binding" evidence="4">
    <location>
        <begin position="15"/>
        <end position="170"/>
    </location>
</feature>
<dbReference type="Proteomes" id="UP001501759">
    <property type="component" value="Unassembled WGS sequence"/>
</dbReference>
<evidence type="ECO:0000256" key="1">
    <source>
        <dbReference type="ARBA" id="ARBA00009080"/>
    </source>
</evidence>
<evidence type="ECO:0000259" key="4">
    <source>
        <dbReference type="Pfam" id="PF03446"/>
    </source>
</evidence>
<feature type="domain" description="3-hydroxyisobutyrate dehydrogenase-like NAD-binding" evidence="5">
    <location>
        <begin position="176"/>
        <end position="294"/>
    </location>
</feature>
<accession>A0ABP9IZF4</accession>
<sequence length="305" mass="31484">MTTPNATDRPAKLTVSVLGTGIMGAAMARSLARAGHTVRAWNRSRDKAEPLATDGIHVAGTPAEAVRDAEVVLTVLYDGAAALDVMRQAAPGLRPGAVWVQSTTAGIESVPELAGFADEHELVFFDAPVLGTRQPAEAGQLTVLAAGPSGSRDTVAPVFDAVGSRIVWTGEDGAAGSATRLKLVANSWVLAATAASGEVVALAQALGVDPYGFFDLIAGGPLDMVYLRAKADLVLEDRLTPASFAVATAEKDARLIVRAGEHNGVRLDVAAAAAERFGRAAAQGHADEDMAAAYFASFDERRPSA</sequence>
<comment type="similarity">
    <text evidence="1">Belongs to the HIBADH-related family.</text>
</comment>
<reference evidence="7" key="1">
    <citation type="journal article" date="2019" name="Int. J. Syst. Evol. Microbiol.">
        <title>The Global Catalogue of Microorganisms (GCM) 10K type strain sequencing project: providing services to taxonomists for standard genome sequencing and annotation.</title>
        <authorList>
            <consortium name="The Broad Institute Genomics Platform"/>
            <consortium name="The Broad Institute Genome Sequencing Center for Infectious Disease"/>
            <person name="Wu L."/>
            <person name="Ma J."/>
        </authorList>
    </citation>
    <scope>NUCLEOTIDE SEQUENCE [LARGE SCALE GENOMIC DNA]</scope>
    <source>
        <strain evidence="7">JCM 18409</strain>
    </source>
</reference>
<dbReference type="InterPro" id="IPR013328">
    <property type="entry name" value="6PGD_dom2"/>
</dbReference>
<evidence type="ECO:0000256" key="2">
    <source>
        <dbReference type="ARBA" id="ARBA00023002"/>
    </source>
</evidence>
<evidence type="ECO:0000313" key="6">
    <source>
        <dbReference type="EMBL" id="GAA5013625.1"/>
    </source>
</evidence>
<dbReference type="InterPro" id="IPR015815">
    <property type="entry name" value="HIBADH-related"/>
</dbReference>
<comment type="caution">
    <text evidence="6">The sequence shown here is derived from an EMBL/GenBank/DDBJ whole genome shotgun (WGS) entry which is preliminary data.</text>
</comment>
<keyword evidence="7" id="KW-1185">Reference proteome</keyword>
<dbReference type="SUPFAM" id="SSF48179">
    <property type="entry name" value="6-phosphogluconate dehydrogenase C-terminal domain-like"/>
    <property type="match status" value="1"/>
</dbReference>
<evidence type="ECO:0000259" key="5">
    <source>
        <dbReference type="Pfam" id="PF14833"/>
    </source>
</evidence>
<evidence type="ECO:0000313" key="7">
    <source>
        <dbReference type="Proteomes" id="UP001501759"/>
    </source>
</evidence>
<dbReference type="InterPro" id="IPR008927">
    <property type="entry name" value="6-PGluconate_DH-like_C_sf"/>
</dbReference>
<keyword evidence="2" id="KW-0560">Oxidoreductase</keyword>
<dbReference type="RefSeq" id="WP_345649690.1">
    <property type="nucleotide sequence ID" value="NZ_BAABKB010000011.1"/>
</dbReference>
<dbReference type="InterPro" id="IPR036291">
    <property type="entry name" value="NAD(P)-bd_dom_sf"/>
</dbReference>
<dbReference type="InterPro" id="IPR029154">
    <property type="entry name" value="HIBADH-like_NADP-bd"/>
</dbReference>
<dbReference type="InterPro" id="IPR006115">
    <property type="entry name" value="6PGDH_NADP-bd"/>
</dbReference>
<dbReference type="Gene3D" id="1.10.1040.10">
    <property type="entry name" value="N-(1-d-carboxylethyl)-l-norvaline Dehydrogenase, domain 2"/>
    <property type="match status" value="1"/>
</dbReference>
<protein>
    <submittedName>
        <fullName evidence="6">NAD(P)-dependent oxidoreductase</fullName>
    </submittedName>
</protein>
<dbReference type="EMBL" id="BAABKB010000011">
    <property type="protein sequence ID" value="GAA5013625.1"/>
    <property type="molecule type" value="Genomic_DNA"/>
</dbReference>
<keyword evidence="3" id="KW-0520">NAD</keyword>
<dbReference type="Gene3D" id="3.40.50.720">
    <property type="entry name" value="NAD(P)-binding Rossmann-like Domain"/>
    <property type="match status" value="1"/>
</dbReference>
<gene>
    <name evidence="6" type="ORF">GCM10023335_36600</name>
</gene>
<organism evidence="6 7">
    <name type="scientific">Streptomyces siamensis</name>
    <dbReference type="NCBI Taxonomy" id="1274986"/>
    <lineage>
        <taxon>Bacteria</taxon>
        <taxon>Bacillati</taxon>
        <taxon>Actinomycetota</taxon>
        <taxon>Actinomycetes</taxon>
        <taxon>Kitasatosporales</taxon>
        <taxon>Streptomycetaceae</taxon>
        <taxon>Streptomyces</taxon>
    </lineage>
</organism>